<dbReference type="EMBL" id="JAHRIN010059565">
    <property type="protein sequence ID" value="MEQ2212241.1"/>
    <property type="molecule type" value="Genomic_DNA"/>
</dbReference>
<evidence type="ECO:0000313" key="1">
    <source>
        <dbReference type="EMBL" id="MEQ2212241.1"/>
    </source>
</evidence>
<accession>A0ABV0RX60</accession>
<proteinExistence type="predicted"/>
<comment type="caution">
    <text evidence="1">The sequence shown here is derived from an EMBL/GenBank/DDBJ whole genome shotgun (WGS) entry which is preliminary data.</text>
</comment>
<protein>
    <submittedName>
        <fullName evidence="1">Uncharacterized protein</fullName>
    </submittedName>
</protein>
<sequence>MAFSASGIINNIQIGCSLRKDLKHTASLFNVMETSKEIRQNVRKRNVDLHKCGPYPDPGRFHAHLFQQLYAGRNIKGMSSHQNVKEGDGLCVRNARNRPCEDAAWSQLRVFIIRSEKRSVATVARRPLGQEEATLEPDCSF</sequence>
<evidence type="ECO:0000313" key="2">
    <source>
        <dbReference type="Proteomes" id="UP001434883"/>
    </source>
</evidence>
<keyword evidence="2" id="KW-1185">Reference proteome</keyword>
<gene>
    <name evidence="1" type="ORF">XENOCAPTIV_028037</name>
</gene>
<name>A0ABV0RX60_9TELE</name>
<reference evidence="1 2" key="1">
    <citation type="submission" date="2021-06" db="EMBL/GenBank/DDBJ databases">
        <authorList>
            <person name="Palmer J.M."/>
        </authorList>
    </citation>
    <scope>NUCLEOTIDE SEQUENCE [LARGE SCALE GENOMIC DNA]</scope>
    <source>
        <strain evidence="1 2">XC_2019</strain>
        <tissue evidence="1">Muscle</tissue>
    </source>
</reference>
<dbReference type="Proteomes" id="UP001434883">
    <property type="component" value="Unassembled WGS sequence"/>
</dbReference>
<organism evidence="1 2">
    <name type="scientific">Xenoophorus captivus</name>
    <dbReference type="NCBI Taxonomy" id="1517983"/>
    <lineage>
        <taxon>Eukaryota</taxon>
        <taxon>Metazoa</taxon>
        <taxon>Chordata</taxon>
        <taxon>Craniata</taxon>
        <taxon>Vertebrata</taxon>
        <taxon>Euteleostomi</taxon>
        <taxon>Actinopterygii</taxon>
        <taxon>Neopterygii</taxon>
        <taxon>Teleostei</taxon>
        <taxon>Neoteleostei</taxon>
        <taxon>Acanthomorphata</taxon>
        <taxon>Ovalentaria</taxon>
        <taxon>Atherinomorphae</taxon>
        <taxon>Cyprinodontiformes</taxon>
        <taxon>Goodeidae</taxon>
        <taxon>Xenoophorus</taxon>
    </lineage>
</organism>